<sequence length="879" mass="94784">MTEHHHQLEPEVVASADLEPCSPKPINLSSPAAVPALQDQVDTYYTMSQPPAADSLSHMQPYLAVSPIQLNGDEPHGAAAPMFGGEQEQNEQKDLQGGTADADGDDYAKAFDSPAAEPADDSQNDVPQGNTSTASAADVKGPSTTESSSDAISSKVASPTEQSTQPTDSSVQSTSNLPAADDQSRTDLPSQTDSKGLPAQTVNAASKSDLDTSGATQAGDPIDIQALVDNITARAAASDANQATSPPKPDDAQTAANSQHPQAQAPTQTSSLPPRPPVSQQPTSASLHAEEAKRFPHANAPTTFPVQPSTGMTYPYGTDASYPTPPTMNPTASPPMPMAQYSSAPGLPSNPHPSESQQQQQTYEIFLQEERKYVSEAKWDRFPEGSRLFIGNLSSERVSKREVFDIFSRYGRMAQISLKQAYGFVQYHDVAEGKAAMDNLQGAEVGGRKINLEPTRAQRKENNDGDRQRGNRGKGNNANERSRGDGRRRDDYRHRSPSPARASHSTQGSFGRDRNNWDSSSYGGRSRGRSRSPSSYNGGYRRRSPSPRYRGPPTTEADLDIPRRYAGDVPDVQLLLLQEVDRDFVTWVQRSFAERGLKVDVMFLNPRFPRDLVVQRQIVEGVHGVSELDFRAQSIAKIPLQVFDRSAGRHNARFDQYQDLDPAIAAELVARAKSLSQVPLPAAYGGGPYAPAAYAPGPAAHGYAAQQQSLGLASLDNATLQKVLAAMQSSPQSAVPGQPMMPNAGVDVNSILGALGGNSAAPPAMPHHVPQSQPPNSWAQASAPYGSMPPQHPSHAGDNAQHVQNIMAQLSRYRQCELFTSGPSAGEVSILFAAGPSSRAVHLGPFCRRGIYPIRCWPFQQSFENLVLFSFNDWRERER</sequence>
<dbReference type="RefSeq" id="XP_066670692.1">
    <property type="nucleotide sequence ID" value="XM_066807074.1"/>
</dbReference>
<dbReference type="Pfam" id="PF00076">
    <property type="entry name" value="RRM_1"/>
    <property type="match status" value="1"/>
</dbReference>
<evidence type="ECO:0000256" key="2">
    <source>
        <dbReference type="SAM" id="MobiDB-lite"/>
    </source>
</evidence>
<dbReference type="InterPro" id="IPR012677">
    <property type="entry name" value="Nucleotide-bd_a/b_plait_sf"/>
</dbReference>
<feature type="region of interest" description="Disordered" evidence="2">
    <location>
        <begin position="66"/>
        <end position="221"/>
    </location>
</feature>
<feature type="compositionally biased region" description="Polar residues" evidence="2">
    <location>
        <begin position="186"/>
        <end position="216"/>
    </location>
</feature>
<feature type="compositionally biased region" description="Basic and acidic residues" evidence="2">
    <location>
        <begin position="480"/>
        <end position="494"/>
    </location>
</feature>
<dbReference type="InterPro" id="IPR000504">
    <property type="entry name" value="RRM_dom"/>
</dbReference>
<feature type="compositionally biased region" description="Basic and acidic residues" evidence="2">
    <location>
        <begin position="446"/>
        <end position="469"/>
    </location>
</feature>
<name>A0ABR1WXD4_9PEZI</name>
<organism evidence="4 5">
    <name type="scientific">Apiospora hydei</name>
    <dbReference type="NCBI Taxonomy" id="1337664"/>
    <lineage>
        <taxon>Eukaryota</taxon>
        <taxon>Fungi</taxon>
        <taxon>Dikarya</taxon>
        <taxon>Ascomycota</taxon>
        <taxon>Pezizomycotina</taxon>
        <taxon>Sordariomycetes</taxon>
        <taxon>Xylariomycetidae</taxon>
        <taxon>Amphisphaeriales</taxon>
        <taxon>Apiosporaceae</taxon>
        <taxon>Apiospora</taxon>
    </lineage>
</organism>
<keyword evidence="5" id="KW-1185">Reference proteome</keyword>
<dbReference type="SMART" id="SM00360">
    <property type="entry name" value="RRM"/>
    <property type="match status" value="1"/>
</dbReference>
<dbReference type="Proteomes" id="UP001433268">
    <property type="component" value="Unassembled WGS sequence"/>
</dbReference>
<dbReference type="Gene3D" id="3.30.70.330">
    <property type="match status" value="1"/>
</dbReference>
<dbReference type="PANTHER" id="PTHR23295">
    <property type="entry name" value="NUCLEAR RECEPTOR COACTIVATOR 5-RELATED"/>
    <property type="match status" value="1"/>
</dbReference>
<dbReference type="PANTHER" id="PTHR23295:SF6">
    <property type="entry name" value="NEOSIN, ISOFORM A"/>
    <property type="match status" value="1"/>
</dbReference>
<feature type="compositionally biased region" description="Polar residues" evidence="2">
    <location>
        <begin position="254"/>
        <end position="272"/>
    </location>
</feature>
<proteinExistence type="predicted"/>
<gene>
    <name evidence="4" type="ORF">PG997_002759</name>
</gene>
<evidence type="ECO:0000259" key="3">
    <source>
        <dbReference type="PROSITE" id="PS50102"/>
    </source>
</evidence>
<feature type="region of interest" description="Disordered" evidence="2">
    <location>
        <begin position="446"/>
        <end position="562"/>
    </location>
</feature>
<dbReference type="GeneID" id="92040134"/>
<accession>A0ABR1WXD4</accession>
<evidence type="ECO:0000313" key="4">
    <source>
        <dbReference type="EMBL" id="KAK8087798.1"/>
    </source>
</evidence>
<dbReference type="InterPro" id="IPR052600">
    <property type="entry name" value="Nuc_rcpt_coact/corep"/>
</dbReference>
<feature type="domain" description="RRM" evidence="3">
    <location>
        <begin position="386"/>
        <end position="457"/>
    </location>
</feature>
<evidence type="ECO:0000313" key="5">
    <source>
        <dbReference type="Proteomes" id="UP001433268"/>
    </source>
</evidence>
<dbReference type="InterPro" id="IPR035979">
    <property type="entry name" value="RBD_domain_sf"/>
</dbReference>
<feature type="region of interest" description="Disordered" evidence="2">
    <location>
        <begin position="759"/>
        <end position="798"/>
    </location>
</feature>
<feature type="compositionally biased region" description="Polar residues" evidence="2">
    <location>
        <begin position="124"/>
        <end position="135"/>
    </location>
</feature>
<dbReference type="PROSITE" id="PS50102">
    <property type="entry name" value="RRM"/>
    <property type="match status" value="1"/>
</dbReference>
<feature type="compositionally biased region" description="Polar residues" evidence="2">
    <location>
        <begin position="300"/>
        <end position="312"/>
    </location>
</feature>
<dbReference type="SUPFAM" id="SSF54928">
    <property type="entry name" value="RNA-binding domain, RBD"/>
    <property type="match status" value="1"/>
</dbReference>
<keyword evidence="1" id="KW-0694">RNA-binding</keyword>
<feature type="compositionally biased region" description="Pro residues" evidence="2">
    <location>
        <begin position="323"/>
        <end position="337"/>
    </location>
</feature>
<reference evidence="4 5" key="1">
    <citation type="submission" date="2023-01" db="EMBL/GenBank/DDBJ databases">
        <title>Analysis of 21 Apiospora genomes using comparative genomics revels a genus with tremendous synthesis potential of carbohydrate active enzymes and secondary metabolites.</title>
        <authorList>
            <person name="Sorensen T."/>
        </authorList>
    </citation>
    <scope>NUCLEOTIDE SEQUENCE [LARGE SCALE GENOMIC DNA]</scope>
    <source>
        <strain evidence="4 5">CBS 114990</strain>
    </source>
</reference>
<feature type="compositionally biased region" description="Polar residues" evidence="2">
    <location>
        <begin position="159"/>
        <end position="177"/>
    </location>
</feature>
<feature type="compositionally biased region" description="Polar residues" evidence="2">
    <location>
        <begin position="770"/>
        <end position="780"/>
    </location>
</feature>
<feature type="region of interest" description="Disordered" evidence="2">
    <location>
        <begin position="1"/>
        <end position="30"/>
    </location>
</feature>
<evidence type="ECO:0000256" key="1">
    <source>
        <dbReference type="PROSITE-ProRule" id="PRU00176"/>
    </source>
</evidence>
<dbReference type="SUPFAM" id="SSF52954">
    <property type="entry name" value="Class II aaRS ABD-related"/>
    <property type="match status" value="1"/>
</dbReference>
<feature type="compositionally biased region" description="Low complexity" evidence="2">
    <location>
        <begin position="143"/>
        <end position="158"/>
    </location>
</feature>
<dbReference type="EMBL" id="JAQQWN010000004">
    <property type="protein sequence ID" value="KAK8087798.1"/>
    <property type="molecule type" value="Genomic_DNA"/>
</dbReference>
<protein>
    <recommendedName>
        <fullName evidence="3">RRM domain-containing protein</fullName>
    </recommendedName>
</protein>
<comment type="caution">
    <text evidence="4">The sequence shown here is derived from an EMBL/GenBank/DDBJ whole genome shotgun (WGS) entry which is preliminary data.</text>
</comment>
<feature type="region of interest" description="Disordered" evidence="2">
    <location>
        <begin position="235"/>
        <end position="359"/>
    </location>
</feature>